<gene>
    <name evidence="2" type="ORF">FWK35_00001511</name>
</gene>
<proteinExistence type="predicted"/>
<evidence type="ECO:0000256" key="1">
    <source>
        <dbReference type="SAM" id="Phobius"/>
    </source>
</evidence>
<comment type="caution">
    <text evidence="2">The sequence shown here is derived from an EMBL/GenBank/DDBJ whole genome shotgun (WGS) entry which is preliminary data.</text>
</comment>
<dbReference type="AlphaFoldDB" id="A0A6G0ZBG1"/>
<evidence type="ECO:0000313" key="2">
    <source>
        <dbReference type="EMBL" id="KAF0768029.1"/>
    </source>
</evidence>
<evidence type="ECO:0000313" key="3">
    <source>
        <dbReference type="Proteomes" id="UP000478052"/>
    </source>
</evidence>
<reference evidence="2 3" key="1">
    <citation type="submission" date="2019-08" db="EMBL/GenBank/DDBJ databases">
        <title>Whole genome of Aphis craccivora.</title>
        <authorList>
            <person name="Voronova N.V."/>
            <person name="Shulinski R.S."/>
            <person name="Bandarenka Y.V."/>
            <person name="Zhorov D.G."/>
            <person name="Warner D."/>
        </authorList>
    </citation>
    <scope>NUCLEOTIDE SEQUENCE [LARGE SCALE GENOMIC DNA]</scope>
    <source>
        <strain evidence="2">180601</strain>
        <tissue evidence="2">Whole Body</tissue>
    </source>
</reference>
<dbReference type="OrthoDB" id="6626447at2759"/>
<keyword evidence="3" id="KW-1185">Reference proteome</keyword>
<keyword evidence="1" id="KW-1133">Transmembrane helix</keyword>
<dbReference type="Proteomes" id="UP000478052">
    <property type="component" value="Unassembled WGS sequence"/>
</dbReference>
<protein>
    <submittedName>
        <fullName evidence="2">MULE domain-containing protein</fullName>
    </submittedName>
</protein>
<feature type="transmembrane region" description="Helical" evidence="1">
    <location>
        <begin position="59"/>
        <end position="79"/>
    </location>
</feature>
<keyword evidence="1" id="KW-0812">Transmembrane</keyword>
<name>A0A6G0ZBG1_APHCR</name>
<organism evidence="2 3">
    <name type="scientific">Aphis craccivora</name>
    <name type="common">Cowpea aphid</name>
    <dbReference type="NCBI Taxonomy" id="307492"/>
    <lineage>
        <taxon>Eukaryota</taxon>
        <taxon>Metazoa</taxon>
        <taxon>Ecdysozoa</taxon>
        <taxon>Arthropoda</taxon>
        <taxon>Hexapoda</taxon>
        <taxon>Insecta</taxon>
        <taxon>Pterygota</taxon>
        <taxon>Neoptera</taxon>
        <taxon>Paraneoptera</taxon>
        <taxon>Hemiptera</taxon>
        <taxon>Sternorrhyncha</taxon>
        <taxon>Aphidomorpha</taxon>
        <taxon>Aphidoidea</taxon>
        <taxon>Aphididae</taxon>
        <taxon>Aphidini</taxon>
        <taxon>Aphis</taxon>
        <taxon>Aphis</taxon>
    </lineage>
</organism>
<keyword evidence="1" id="KW-0472">Membrane</keyword>
<accession>A0A6G0ZBG1</accession>
<dbReference type="EMBL" id="VUJU01000852">
    <property type="protein sequence ID" value="KAF0768029.1"/>
    <property type="molecule type" value="Genomic_DNA"/>
</dbReference>
<sequence>MQMEMYLLNGIKMNTTTKTVKSIQIYKKFDVPLNESIMYVFIELILADGTFTYGPKHFYQLYTIHVPHLALVFCFLPLISTEMYKKKNVEALKDLCLNYANE</sequence>
<feature type="non-terminal residue" evidence="2">
    <location>
        <position position="102"/>
    </location>
</feature>